<sequence length="470" mass="53218">MKNIALAFLMLFTLSTDAQESEYKNPKLEALQNEKNKATLDKKITDLANGTAEDLDVLIQYYAKDEAKKKQVSDKLLQKYPESINARMLRMQLFMPLSEPAEIEALVQTMIKDYPNTNLDLERNLAALAYAEIPDTTKAMSMLNSMEDKVYRLYGVMLMVDIIDAFDKATALTIATNEIAKVETLKNQSALSEPLQIDPQAVYKEYINMYGKLLFKAEKYEEAYTYTTEAYRNLENNDAELIENYAFLSSLKGLYEEALPMLAKAVKDGKHDPRYIEQIRKGYAKLYPNKDVDAYITELKQGFIDKMKAHVAELMIDEAAPPFTVTDVNGKKVSLSDFKGKTIVLDFWATWCGPCVESFPAMQMAVNRYKNDSEIKFLFIHTWENVADPLTDAKSFLTKRDYTFDLYMDPKDPATRRSAAADAFKVDGIPAKFVIDGKGRIRFKAAGFSGSAEEVAEEVVQMVEMAREGG</sequence>
<dbReference type="OrthoDB" id="634996at2"/>
<dbReference type="SUPFAM" id="SSF52833">
    <property type="entry name" value="Thioredoxin-like"/>
    <property type="match status" value="1"/>
</dbReference>
<dbReference type="PANTHER" id="PTHR42852:SF13">
    <property type="entry name" value="PROTEIN DIPZ"/>
    <property type="match status" value="1"/>
</dbReference>
<feature type="signal peptide" evidence="2">
    <location>
        <begin position="1"/>
        <end position="18"/>
    </location>
</feature>
<accession>A0A4U0GRH8</accession>
<dbReference type="GO" id="GO:0006950">
    <property type="term" value="P:response to stress"/>
    <property type="evidence" value="ECO:0007669"/>
    <property type="project" value="UniProtKB-ARBA"/>
</dbReference>
<dbReference type="InterPro" id="IPR011990">
    <property type="entry name" value="TPR-like_helical_dom_sf"/>
</dbReference>
<comment type="caution">
    <text evidence="4">The sequence shown here is derived from an EMBL/GenBank/DDBJ whole genome shotgun (WGS) entry which is preliminary data.</text>
</comment>
<evidence type="ECO:0000256" key="2">
    <source>
        <dbReference type="SAM" id="SignalP"/>
    </source>
</evidence>
<evidence type="ECO:0000313" key="5">
    <source>
        <dbReference type="Proteomes" id="UP000309872"/>
    </source>
</evidence>
<dbReference type="AlphaFoldDB" id="A0A4U0GRH8"/>
<feature type="chain" id="PRO_5020820070" evidence="2">
    <location>
        <begin position="19"/>
        <end position="470"/>
    </location>
</feature>
<dbReference type="Gene3D" id="1.25.40.10">
    <property type="entry name" value="Tetratricopeptide repeat domain"/>
    <property type="match status" value="1"/>
</dbReference>
<dbReference type="InterPro" id="IPR000866">
    <property type="entry name" value="AhpC/TSA"/>
</dbReference>
<keyword evidence="1" id="KW-0676">Redox-active center</keyword>
<dbReference type="GO" id="GO:0016491">
    <property type="term" value="F:oxidoreductase activity"/>
    <property type="evidence" value="ECO:0007669"/>
    <property type="project" value="InterPro"/>
</dbReference>
<dbReference type="Proteomes" id="UP000309872">
    <property type="component" value="Unassembled WGS sequence"/>
</dbReference>
<dbReference type="CDD" id="cd02966">
    <property type="entry name" value="TlpA_like_family"/>
    <property type="match status" value="1"/>
</dbReference>
<keyword evidence="2" id="KW-0732">Signal</keyword>
<dbReference type="PROSITE" id="PS00194">
    <property type="entry name" value="THIOREDOXIN_1"/>
    <property type="match status" value="1"/>
</dbReference>
<dbReference type="EMBL" id="SUKA01000009">
    <property type="protein sequence ID" value="TJY61478.1"/>
    <property type="molecule type" value="Genomic_DNA"/>
</dbReference>
<evidence type="ECO:0000256" key="1">
    <source>
        <dbReference type="ARBA" id="ARBA00023284"/>
    </source>
</evidence>
<dbReference type="RefSeq" id="WP_136822832.1">
    <property type="nucleotide sequence ID" value="NZ_BMJX01000009.1"/>
</dbReference>
<gene>
    <name evidence="4" type="ORF">FAZ19_21505</name>
</gene>
<dbReference type="InterPro" id="IPR050553">
    <property type="entry name" value="Thioredoxin_ResA/DsbE_sf"/>
</dbReference>
<dbReference type="InterPro" id="IPR017937">
    <property type="entry name" value="Thioredoxin_CS"/>
</dbReference>
<dbReference type="Gene3D" id="3.40.30.10">
    <property type="entry name" value="Glutaredoxin"/>
    <property type="match status" value="1"/>
</dbReference>
<protein>
    <submittedName>
        <fullName evidence="4">TlpA family protein disulfide reductase</fullName>
    </submittedName>
</protein>
<dbReference type="InterPro" id="IPR036249">
    <property type="entry name" value="Thioredoxin-like_sf"/>
</dbReference>
<organism evidence="4 5">
    <name type="scientific">Sphingobacterium alkalisoli</name>
    <dbReference type="NCBI Taxonomy" id="1874115"/>
    <lineage>
        <taxon>Bacteria</taxon>
        <taxon>Pseudomonadati</taxon>
        <taxon>Bacteroidota</taxon>
        <taxon>Sphingobacteriia</taxon>
        <taxon>Sphingobacteriales</taxon>
        <taxon>Sphingobacteriaceae</taxon>
        <taxon>Sphingobacterium</taxon>
    </lineage>
</organism>
<proteinExistence type="predicted"/>
<dbReference type="Pfam" id="PF00578">
    <property type="entry name" value="AhpC-TSA"/>
    <property type="match status" value="1"/>
</dbReference>
<feature type="domain" description="Thioredoxin" evidence="3">
    <location>
        <begin position="314"/>
        <end position="468"/>
    </location>
</feature>
<dbReference type="InterPro" id="IPR013766">
    <property type="entry name" value="Thioredoxin_domain"/>
</dbReference>
<reference evidence="4 5" key="1">
    <citation type="submission" date="2019-04" db="EMBL/GenBank/DDBJ databases">
        <title>Sphingobacterium olei sp. nov., isolated from oil-contaminated soil.</title>
        <authorList>
            <person name="Liu B."/>
        </authorList>
    </citation>
    <scope>NUCLEOTIDE SEQUENCE [LARGE SCALE GENOMIC DNA]</scope>
    <source>
        <strain evidence="4 5">Y3L14</strain>
    </source>
</reference>
<dbReference type="SUPFAM" id="SSF48452">
    <property type="entry name" value="TPR-like"/>
    <property type="match status" value="1"/>
</dbReference>
<evidence type="ECO:0000259" key="3">
    <source>
        <dbReference type="PROSITE" id="PS51352"/>
    </source>
</evidence>
<dbReference type="GO" id="GO:0016209">
    <property type="term" value="F:antioxidant activity"/>
    <property type="evidence" value="ECO:0007669"/>
    <property type="project" value="InterPro"/>
</dbReference>
<keyword evidence="5" id="KW-1185">Reference proteome</keyword>
<name>A0A4U0GRH8_9SPHI</name>
<dbReference type="PROSITE" id="PS51352">
    <property type="entry name" value="THIOREDOXIN_2"/>
    <property type="match status" value="1"/>
</dbReference>
<evidence type="ECO:0000313" key="4">
    <source>
        <dbReference type="EMBL" id="TJY61478.1"/>
    </source>
</evidence>
<dbReference type="PANTHER" id="PTHR42852">
    <property type="entry name" value="THIOL:DISULFIDE INTERCHANGE PROTEIN DSBE"/>
    <property type="match status" value="1"/>
</dbReference>